<feature type="region of interest" description="Disordered" evidence="1">
    <location>
        <begin position="58"/>
        <end position="96"/>
    </location>
</feature>
<organism evidence="2 3">
    <name type="scientific">Methanoculleus caldifontis</name>
    <dbReference type="NCBI Taxonomy" id="2651577"/>
    <lineage>
        <taxon>Archaea</taxon>
        <taxon>Methanobacteriati</taxon>
        <taxon>Methanobacteriota</taxon>
        <taxon>Stenosarchaea group</taxon>
        <taxon>Methanomicrobia</taxon>
        <taxon>Methanomicrobiales</taxon>
        <taxon>Methanomicrobiaceae</taxon>
        <taxon>Methanoculleus</taxon>
    </lineage>
</organism>
<evidence type="ECO:0000313" key="3">
    <source>
        <dbReference type="Proteomes" id="UP001281203"/>
    </source>
</evidence>
<keyword evidence="3" id="KW-1185">Reference proteome</keyword>
<sequence length="389" mass="41462">MDLSDAVAMILALLVFTSFLFSPSPTAAGSVPADPAHPQPVVVRNLSSVLAGVEERIGSGHPLSATPGTVPADGPAVPGGNESAGQDENTTPPAPEYDDDELVRLVSENSVSLMLLSVQNAYALYAWDEKPARESAAALRASATGLLKRAGALRVSDDAGDLSESFTLALTSYVAAAEALQGTTPLNRTMVDAALDANRQGSNYLRDASEHLESREFEAPGEIVAVNLSLPRPSASGDELVLFQRYNYEDRYRANDISLMLESVRGTGMYHFLDKSGEAVTAEAGRIFLLVKVRATNLGHKGENRIYTIRSPDIREFTLYYRGTAYAPVKLASGTSLGEPYAAATLGRYESKTGYIVFDVPAAIPIDECFVRVNLGSSGSPVWALGRTL</sequence>
<reference evidence="2 3" key="1">
    <citation type="submission" date="2019-10" db="EMBL/GenBank/DDBJ databases">
        <title>Isolation and characterization of Methanoculleus sp. Wushi-C6 from a hot spring well.</title>
        <authorList>
            <person name="Chen S.-C."/>
            <person name="Lan Z.-H."/>
            <person name="You Y.-T."/>
            <person name="Lai M.-C."/>
        </authorList>
    </citation>
    <scope>NUCLEOTIDE SEQUENCE [LARGE SCALE GENOMIC DNA]</scope>
    <source>
        <strain evidence="2 3">Wushi-C6</strain>
    </source>
</reference>
<name>A0ABU3X2I1_9EURY</name>
<dbReference type="Proteomes" id="UP001281203">
    <property type="component" value="Unassembled WGS sequence"/>
</dbReference>
<accession>A0ABU3X2I1</accession>
<comment type="caution">
    <text evidence="2">The sequence shown here is derived from an EMBL/GenBank/DDBJ whole genome shotgun (WGS) entry which is preliminary data.</text>
</comment>
<protein>
    <submittedName>
        <fullName evidence="2">DUF4352 domain-containing protein</fullName>
    </submittedName>
</protein>
<evidence type="ECO:0000256" key="1">
    <source>
        <dbReference type="SAM" id="MobiDB-lite"/>
    </source>
</evidence>
<proteinExistence type="predicted"/>
<dbReference type="EMBL" id="WBKO01000002">
    <property type="protein sequence ID" value="MDV2482257.1"/>
    <property type="molecule type" value="Genomic_DNA"/>
</dbReference>
<evidence type="ECO:0000313" key="2">
    <source>
        <dbReference type="EMBL" id="MDV2482257.1"/>
    </source>
</evidence>
<gene>
    <name evidence="2" type="ORF">F8E02_09655</name>
</gene>